<dbReference type="InterPro" id="IPR013735">
    <property type="entry name" value="TF_NusA_N"/>
</dbReference>
<dbReference type="GO" id="GO:0003700">
    <property type="term" value="F:DNA-binding transcription factor activity"/>
    <property type="evidence" value="ECO:0007669"/>
    <property type="project" value="InterPro"/>
</dbReference>
<dbReference type="GO" id="GO:0031564">
    <property type="term" value="P:transcription antitermination"/>
    <property type="evidence" value="ECO:0007669"/>
    <property type="project" value="InterPro"/>
</dbReference>
<keyword evidence="1" id="KW-0694">RNA-binding</keyword>
<evidence type="ECO:0000313" key="3">
    <source>
        <dbReference type="EMBL" id="PMP81523.1"/>
    </source>
</evidence>
<dbReference type="GO" id="GO:0005829">
    <property type="term" value="C:cytosol"/>
    <property type="evidence" value="ECO:0007669"/>
    <property type="project" value="TreeGrafter"/>
</dbReference>
<dbReference type="Proteomes" id="UP000236910">
    <property type="component" value="Unassembled WGS sequence"/>
</dbReference>
<name>A0A2J6X4W5_9BACT</name>
<dbReference type="Gene3D" id="3.30.1480.10">
    <property type="entry name" value="NusA, N-terminal domain"/>
    <property type="match status" value="1"/>
</dbReference>
<organism evidence="3 4">
    <name type="scientific">Caldisericum exile</name>
    <dbReference type="NCBI Taxonomy" id="693075"/>
    <lineage>
        <taxon>Bacteria</taxon>
        <taxon>Pseudomonadati</taxon>
        <taxon>Caldisericota/Cryosericota group</taxon>
        <taxon>Caldisericota</taxon>
        <taxon>Caldisericia</taxon>
        <taxon>Caldisericales</taxon>
        <taxon>Caldisericaceae</taxon>
        <taxon>Caldisericum</taxon>
    </lineage>
</organism>
<feature type="non-terminal residue" evidence="3">
    <location>
        <position position="100"/>
    </location>
</feature>
<sequence>MIDIETLRNIEKEEGIPKEEIIEIIIESIKEAYKKHFGEENSVVKVNLAKGEIRLYAEKTIVEHVMNPLAEISPKEALNFTDNPKVGEKVLIEIPIKMLS</sequence>
<dbReference type="AlphaFoldDB" id="A0A2J6X4W5"/>
<dbReference type="InterPro" id="IPR030842">
    <property type="entry name" value="TF_NusA_bacterial"/>
</dbReference>
<protein>
    <submittedName>
        <fullName evidence="3">Transcription termination/antitermination protein NusA</fullName>
    </submittedName>
</protein>
<dbReference type="SUPFAM" id="SSF69705">
    <property type="entry name" value="Transcription factor NusA, N-terminal domain"/>
    <property type="match status" value="1"/>
</dbReference>
<proteinExistence type="predicted"/>
<feature type="domain" description="Transcription factor NusA N-terminal" evidence="2">
    <location>
        <begin position="4"/>
        <end position="94"/>
    </location>
</feature>
<dbReference type="GO" id="GO:0003723">
    <property type="term" value="F:RNA binding"/>
    <property type="evidence" value="ECO:0007669"/>
    <property type="project" value="UniProtKB-KW"/>
</dbReference>
<evidence type="ECO:0000259" key="2">
    <source>
        <dbReference type="Pfam" id="PF08529"/>
    </source>
</evidence>
<dbReference type="GO" id="GO:0006353">
    <property type="term" value="P:DNA-templated transcription termination"/>
    <property type="evidence" value="ECO:0007669"/>
    <property type="project" value="InterPro"/>
</dbReference>
<dbReference type="InterPro" id="IPR036555">
    <property type="entry name" value="NusA_N_sf"/>
</dbReference>
<dbReference type="PANTHER" id="PTHR22648:SF0">
    <property type="entry name" value="TRANSCRIPTION TERMINATION_ANTITERMINATION PROTEIN NUSA"/>
    <property type="match status" value="1"/>
</dbReference>
<gene>
    <name evidence="3" type="primary">nusA</name>
    <name evidence="3" type="ORF">C0175_05300</name>
</gene>
<evidence type="ECO:0000313" key="4">
    <source>
        <dbReference type="Proteomes" id="UP000236910"/>
    </source>
</evidence>
<dbReference type="PANTHER" id="PTHR22648">
    <property type="entry name" value="TRANSCRIPTION TERMINATION FACTOR NUSA"/>
    <property type="match status" value="1"/>
</dbReference>
<reference evidence="3 4" key="1">
    <citation type="submission" date="2018-01" db="EMBL/GenBank/DDBJ databases">
        <title>Metagenomic assembled genomes from two thermal pools in the Uzon Caldera, Kamchatka, Russia.</title>
        <authorList>
            <person name="Wilkins L."/>
            <person name="Ettinger C."/>
        </authorList>
    </citation>
    <scope>NUCLEOTIDE SEQUENCE [LARGE SCALE GENOMIC DNA]</scope>
    <source>
        <strain evidence="3">ARK-10</strain>
    </source>
</reference>
<accession>A0A2J6X4W5</accession>
<comment type="caution">
    <text evidence="3">The sequence shown here is derived from an EMBL/GenBank/DDBJ whole genome shotgun (WGS) entry which is preliminary data.</text>
</comment>
<evidence type="ECO:0000256" key="1">
    <source>
        <dbReference type="ARBA" id="ARBA00022884"/>
    </source>
</evidence>
<dbReference type="Pfam" id="PF08529">
    <property type="entry name" value="NusA_N"/>
    <property type="match status" value="1"/>
</dbReference>
<dbReference type="EMBL" id="PNIX01000308">
    <property type="protein sequence ID" value="PMP81523.1"/>
    <property type="molecule type" value="Genomic_DNA"/>
</dbReference>